<feature type="transmembrane region" description="Helical" evidence="4">
    <location>
        <begin position="16"/>
        <end position="40"/>
    </location>
</feature>
<reference evidence="6 7" key="1">
    <citation type="submission" date="2020-08" db="EMBL/GenBank/DDBJ databases">
        <title>Sequencing the genomes of 1000 actinobacteria strains.</title>
        <authorList>
            <person name="Klenk H.-P."/>
        </authorList>
    </citation>
    <scope>NUCLEOTIDE SEQUENCE [LARGE SCALE GENOMIC DNA]</scope>
    <source>
        <strain evidence="6 7">DSM 103125</strain>
    </source>
</reference>
<evidence type="ECO:0000256" key="4">
    <source>
        <dbReference type="SAM" id="Phobius"/>
    </source>
</evidence>
<organism evidence="6 7">
    <name type="scientific">Micromonospora parathelypteridis</name>
    <dbReference type="NCBI Taxonomy" id="1839617"/>
    <lineage>
        <taxon>Bacteria</taxon>
        <taxon>Bacillati</taxon>
        <taxon>Actinomycetota</taxon>
        <taxon>Actinomycetes</taxon>
        <taxon>Micromonosporales</taxon>
        <taxon>Micromonosporaceae</taxon>
        <taxon>Micromonospora</taxon>
    </lineage>
</organism>
<dbReference type="PRINTS" id="PR00038">
    <property type="entry name" value="HTHLUXR"/>
</dbReference>
<keyword evidence="7" id="KW-1185">Reference proteome</keyword>
<dbReference type="CDD" id="cd06170">
    <property type="entry name" value="LuxR_C_like"/>
    <property type="match status" value="1"/>
</dbReference>
<keyword evidence="3" id="KW-0804">Transcription</keyword>
<dbReference type="RefSeq" id="WP_184185107.1">
    <property type="nucleotide sequence ID" value="NZ_BMNF01000004.1"/>
</dbReference>
<dbReference type="PROSITE" id="PS00622">
    <property type="entry name" value="HTH_LUXR_1"/>
    <property type="match status" value="1"/>
</dbReference>
<feature type="transmembrane region" description="Helical" evidence="4">
    <location>
        <begin position="46"/>
        <end position="65"/>
    </location>
</feature>
<name>A0A840VXK0_9ACTN</name>
<evidence type="ECO:0000256" key="3">
    <source>
        <dbReference type="ARBA" id="ARBA00023163"/>
    </source>
</evidence>
<dbReference type="Pfam" id="PF00196">
    <property type="entry name" value="GerE"/>
    <property type="match status" value="1"/>
</dbReference>
<keyword evidence="2 6" id="KW-0238">DNA-binding</keyword>
<dbReference type="AlphaFoldDB" id="A0A840VXK0"/>
<keyword evidence="1" id="KW-0805">Transcription regulation</keyword>
<comment type="caution">
    <text evidence="6">The sequence shown here is derived from an EMBL/GenBank/DDBJ whole genome shotgun (WGS) entry which is preliminary data.</text>
</comment>
<accession>A0A840VXK0</accession>
<evidence type="ECO:0000313" key="7">
    <source>
        <dbReference type="Proteomes" id="UP000586947"/>
    </source>
</evidence>
<evidence type="ECO:0000313" key="6">
    <source>
        <dbReference type="EMBL" id="MBB5480736.1"/>
    </source>
</evidence>
<dbReference type="InterPro" id="IPR016032">
    <property type="entry name" value="Sig_transdc_resp-reg_C-effctor"/>
</dbReference>
<dbReference type="InterPro" id="IPR036388">
    <property type="entry name" value="WH-like_DNA-bd_sf"/>
</dbReference>
<keyword evidence="4" id="KW-1133">Transmembrane helix</keyword>
<dbReference type="PANTHER" id="PTHR44688:SF16">
    <property type="entry name" value="DNA-BINDING TRANSCRIPTIONAL ACTIVATOR DEVR_DOSR"/>
    <property type="match status" value="1"/>
</dbReference>
<protein>
    <submittedName>
        <fullName evidence="6">DNA-binding CsgD family transcriptional regulator</fullName>
    </submittedName>
</protein>
<dbReference type="InterPro" id="IPR000792">
    <property type="entry name" value="Tscrpt_reg_LuxR_C"/>
</dbReference>
<dbReference type="GO" id="GO:0003677">
    <property type="term" value="F:DNA binding"/>
    <property type="evidence" value="ECO:0007669"/>
    <property type="project" value="UniProtKB-KW"/>
</dbReference>
<evidence type="ECO:0000259" key="5">
    <source>
        <dbReference type="PROSITE" id="PS50043"/>
    </source>
</evidence>
<keyword evidence="4" id="KW-0812">Transmembrane</keyword>
<keyword evidence="4" id="KW-0472">Membrane</keyword>
<proteinExistence type="predicted"/>
<dbReference type="EMBL" id="JACHDP010000001">
    <property type="protein sequence ID" value="MBB5480736.1"/>
    <property type="molecule type" value="Genomic_DNA"/>
</dbReference>
<dbReference type="SUPFAM" id="SSF46894">
    <property type="entry name" value="C-terminal effector domain of the bipartite response regulators"/>
    <property type="match status" value="1"/>
</dbReference>
<sequence>MRVTAWLRLPSIRRRLSIAAVLVGCFVWAIVIVGLSFAMVEHGSGQWWVIPIFGAFVLAIAVLAVRWVPAAPSRAYAAPADLPVLVAAQGPPPVAVQRKPAETLSSRELEVLHHLAAGHTNAEIAKMLFVAPGTVKAHLNHIFRKLEAASRLQAVAHAREAGLLD</sequence>
<dbReference type="Gene3D" id="1.10.10.10">
    <property type="entry name" value="Winged helix-like DNA-binding domain superfamily/Winged helix DNA-binding domain"/>
    <property type="match status" value="1"/>
</dbReference>
<dbReference type="PROSITE" id="PS50043">
    <property type="entry name" value="HTH_LUXR_2"/>
    <property type="match status" value="1"/>
</dbReference>
<dbReference type="Proteomes" id="UP000586947">
    <property type="component" value="Unassembled WGS sequence"/>
</dbReference>
<dbReference type="SMART" id="SM00421">
    <property type="entry name" value="HTH_LUXR"/>
    <property type="match status" value="1"/>
</dbReference>
<dbReference type="GO" id="GO:0006355">
    <property type="term" value="P:regulation of DNA-templated transcription"/>
    <property type="evidence" value="ECO:0007669"/>
    <property type="project" value="InterPro"/>
</dbReference>
<gene>
    <name evidence="6" type="ORF">HNR20_005241</name>
</gene>
<feature type="domain" description="HTH luxR-type" evidence="5">
    <location>
        <begin position="97"/>
        <end position="162"/>
    </location>
</feature>
<dbReference type="PANTHER" id="PTHR44688">
    <property type="entry name" value="DNA-BINDING TRANSCRIPTIONAL ACTIVATOR DEVR_DOSR"/>
    <property type="match status" value="1"/>
</dbReference>
<evidence type="ECO:0000256" key="1">
    <source>
        <dbReference type="ARBA" id="ARBA00023015"/>
    </source>
</evidence>
<evidence type="ECO:0000256" key="2">
    <source>
        <dbReference type="ARBA" id="ARBA00023125"/>
    </source>
</evidence>